<dbReference type="Proteomes" id="UP000654918">
    <property type="component" value="Unassembled WGS sequence"/>
</dbReference>
<proteinExistence type="predicted"/>
<keyword evidence="3" id="KW-1185">Reference proteome</keyword>
<protein>
    <submittedName>
        <fullName evidence="2">Uncharacterized protein</fullName>
    </submittedName>
</protein>
<organism evidence="2 3">
    <name type="scientific">Colletotrichum plurivorum</name>
    <dbReference type="NCBI Taxonomy" id="2175906"/>
    <lineage>
        <taxon>Eukaryota</taxon>
        <taxon>Fungi</taxon>
        <taxon>Dikarya</taxon>
        <taxon>Ascomycota</taxon>
        <taxon>Pezizomycotina</taxon>
        <taxon>Sordariomycetes</taxon>
        <taxon>Hypocreomycetidae</taxon>
        <taxon>Glomerellales</taxon>
        <taxon>Glomerellaceae</taxon>
        <taxon>Colletotrichum</taxon>
        <taxon>Colletotrichum orchidearum species complex</taxon>
    </lineage>
</organism>
<evidence type="ECO:0000313" key="3">
    <source>
        <dbReference type="Proteomes" id="UP000654918"/>
    </source>
</evidence>
<accession>A0A8H6KVH3</accession>
<reference evidence="2" key="1">
    <citation type="journal article" date="2020" name="Phytopathology">
        <title>Genome Sequence Resources of Colletotrichum truncatum, C. plurivorum, C. musicola, and C. sojae: Four Species Pathogenic to Soybean (Glycine max).</title>
        <authorList>
            <person name="Rogerio F."/>
            <person name="Boufleur T.R."/>
            <person name="Ciampi-Guillardi M."/>
            <person name="Sukno S.A."/>
            <person name="Thon M.R."/>
            <person name="Massola Junior N.S."/>
            <person name="Baroncelli R."/>
        </authorList>
    </citation>
    <scope>NUCLEOTIDE SEQUENCE</scope>
    <source>
        <strain evidence="2">LFN00145</strain>
    </source>
</reference>
<dbReference type="EMBL" id="WIGO01000022">
    <property type="protein sequence ID" value="KAF6837908.1"/>
    <property type="molecule type" value="Genomic_DNA"/>
</dbReference>
<feature type="compositionally biased region" description="Polar residues" evidence="1">
    <location>
        <begin position="1"/>
        <end position="16"/>
    </location>
</feature>
<gene>
    <name evidence="2" type="ORF">CPLU01_02794</name>
</gene>
<evidence type="ECO:0000313" key="2">
    <source>
        <dbReference type="EMBL" id="KAF6837908.1"/>
    </source>
</evidence>
<feature type="compositionally biased region" description="Basic and acidic residues" evidence="1">
    <location>
        <begin position="39"/>
        <end position="74"/>
    </location>
</feature>
<sequence>MIALSLSTSDAESVRNQAGDEAPHRTAPPQDSRSQQRPKAREGFLMDAAEEKVETNRERWVRFRRSEPQTESRQARMTQPGWTARCPKSGYGADVNA</sequence>
<feature type="region of interest" description="Disordered" evidence="1">
    <location>
        <begin position="1"/>
        <end position="97"/>
    </location>
</feature>
<comment type="caution">
    <text evidence="2">The sequence shown here is derived from an EMBL/GenBank/DDBJ whole genome shotgun (WGS) entry which is preliminary data.</text>
</comment>
<dbReference type="AlphaFoldDB" id="A0A8H6KVH3"/>
<name>A0A8H6KVH3_9PEZI</name>
<evidence type="ECO:0000256" key="1">
    <source>
        <dbReference type="SAM" id="MobiDB-lite"/>
    </source>
</evidence>